<dbReference type="GO" id="GO:0051607">
    <property type="term" value="P:defense response to virus"/>
    <property type="evidence" value="ECO:0007669"/>
    <property type="project" value="UniProtKB-UniRule"/>
</dbReference>
<dbReference type="AlphaFoldDB" id="A0AAE4L9I6"/>
<name>A0AAE4L9I6_BACUN</name>
<evidence type="ECO:0000256" key="8">
    <source>
        <dbReference type="ARBA" id="ARBA00023118"/>
    </source>
</evidence>
<evidence type="ECO:0000256" key="1">
    <source>
        <dbReference type="ARBA" id="ARBA00001946"/>
    </source>
</evidence>
<dbReference type="NCBIfam" id="TIGR01573">
    <property type="entry name" value="cas2"/>
    <property type="match status" value="1"/>
</dbReference>
<evidence type="ECO:0000256" key="4">
    <source>
        <dbReference type="ARBA" id="ARBA00022723"/>
    </source>
</evidence>
<dbReference type="EMBL" id="JAWDEU010000002">
    <property type="protein sequence ID" value="MDU0245210.1"/>
    <property type="molecule type" value="Genomic_DNA"/>
</dbReference>
<comment type="caution">
    <text evidence="10">The sequence shown here is derived from an EMBL/GenBank/DDBJ whole genome shotgun (WGS) entry which is preliminary data.</text>
</comment>
<keyword evidence="6 9" id="KW-0378">Hydrolase</keyword>
<keyword evidence="5 9" id="KW-0255">Endonuclease</keyword>
<accession>A0AAE4L9I6</accession>
<proteinExistence type="inferred from homology"/>
<reference evidence="10" key="1">
    <citation type="submission" date="2023-10" db="EMBL/GenBank/DDBJ databases">
        <title>Genome of Potential pathogenic bacteria in Crohn's disease.</title>
        <authorList>
            <person name="Rodriguez-Palacios A."/>
        </authorList>
    </citation>
    <scope>NUCLEOTIDE SEQUENCE</scope>
    <source>
        <strain evidence="10">CavFT-hAR50</strain>
    </source>
</reference>
<dbReference type="GO" id="GO:0043571">
    <property type="term" value="P:maintenance of CRISPR repeat elements"/>
    <property type="evidence" value="ECO:0007669"/>
    <property type="project" value="UniProtKB-UniRule"/>
</dbReference>
<dbReference type="GO" id="GO:0046872">
    <property type="term" value="F:metal ion binding"/>
    <property type="evidence" value="ECO:0007669"/>
    <property type="project" value="UniProtKB-UniRule"/>
</dbReference>
<evidence type="ECO:0000256" key="9">
    <source>
        <dbReference type="HAMAP-Rule" id="MF_01471"/>
    </source>
</evidence>
<feature type="binding site" evidence="9">
    <location>
        <position position="17"/>
    </location>
    <ligand>
        <name>Mg(2+)</name>
        <dbReference type="ChEBI" id="CHEBI:18420"/>
        <note>catalytic</note>
    </ligand>
</feature>
<sequence>MDRFSEYRIMWVLVLFDLPTDTKKDKKAYADFRKNLQKDGFTMFQFSIYVRHCASSENADVHIKRVKSFLPEFGQVGIICITDKQFGNIELFYGKKVQDVNTPGQQLELFYLHKIMDTAF</sequence>
<comment type="function">
    <text evidence="9">CRISPR (clustered regularly interspaced short palindromic repeat), is an adaptive immune system that provides protection against mobile genetic elements (viruses, transposable elements and conjugative plasmids). CRISPR clusters contain sequences complementary to antecedent mobile elements and target invading nucleic acids. CRISPR clusters are transcribed and processed into CRISPR RNA (crRNA). Functions as a ssRNA-specific endoribonuclease. Involved in the integration of spacer DNA into the CRISPR cassette.</text>
</comment>
<dbReference type="GO" id="GO:0016787">
    <property type="term" value="F:hydrolase activity"/>
    <property type="evidence" value="ECO:0007669"/>
    <property type="project" value="UniProtKB-KW"/>
</dbReference>
<keyword evidence="3 9" id="KW-0540">Nuclease</keyword>
<comment type="cofactor">
    <cofactor evidence="1 9">
        <name>Mg(2+)</name>
        <dbReference type="ChEBI" id="CHEBI:18420"/>
    </cofactor>
</comment>
<evidence type="ECO:0000256" key="6">
    <source>
        <dbReference type="ARBA" id="ARBA00022801"/>
    </source>
</evidence>
<dbReference type="Pfam" id="PF09827">
    <property type="entry name" value="CRISPR_Cas2"/>
    <property type="match status" value="1"/>
</dbReference>
<comment type="similarity">
    <text evidence="2 9">Belongs to the CRISPR-associated endoribonuclease Cas2 protein family.</text>
</comment>
<dbReference type="SUPFAM" id="SSF143430">
    <property type="entry name" value="TTP0101/SSO1404-like"/>
    <property type="match status" value="1"/>
</dbReference>
<dbReference type="InterPro" id="IPR019199">
    <property type="entry name" value="Virulence_VapD/CRISPR_Cas2"/>
</dbReference>
<keyword evidence="7 9" id="KW-0460">Magnesium</keyword>
<keyword evidence="8 9" id="KW-0051">Antiviral defense</keyword>
<evidence type="ECO:0000313" key="10">
    <source>
        <dbReference type="EMBL" id="MDU0245210.1"/>
    </source>
</evidence>
<evidence type="ECO:0000256" key="3">
    <source>
        <dbReference type="ARBA" id="ARBA00022722"/>
    </source>
</evidence>
<evidence type="ECO:0000256" key="7">
    <source>
        <dbReference type="ARBA" id="ARBA00022842"/>
    </source>
</evidence>
<gene>
    <name evidence="9 10" type="primary">cas2</name>
    <name evidence="10" type="ORF">RVH16_10875</name>
</gene>
<keyword evidence="4 9" id="KW-0479">Metal-binding</keyword>
<dbReference type="RefSeq" id="WP_211475367.1">
    <property type="nucleotide sequence ID" value="NZ_CAXTGW010000020.1"/>
</dbReference>
<comment type="subunit">
    <text evidence="9">Homodimer, forms a heterotetramer with a Cas1 homodimer.</text>
</comment>
<evidence type="ECO:0000256" key="5">
    <source>
        <dbReference type="ARBA" id="ARBA00022759"/>
    </source>
</evidence>
<dbReference type="HAMAP" id="MF_01471">
    <property type="entry name" value="Cas2"/>
    <property type="match status" value="1"/>
</dbReference>
<dbReference type="Proteomes" id="UP001181247">
    <property type="component" value="Unassembled WGS sequence"/>
</dbReference>
<organism evidence="10 11">
    <name type="scientific">Bacteroides uniformis</name>
    <dbReference type="NCBI Taxonomy" id="820"/>
    <lineage>
        <taxon>Bacteria</taxon>
        <taxon>Pseudomonadati</taxon>
        <taxon>Bacteroidota</taxon>
        <taxon>Bacteroidia</taxon>
        <taxon>Bacteroidales</taxon>
        <taxon>Bacteroidaceae</taxon>
        <taxon>Bacteroides</taxon>
    </lineage>
</organism>
<evidence type="ECO:0000313" key="11">
    <source>
        <dbReference type="Proteomes" id="UP001181247"/>
    </source>
</evidence>
<dbReference type="GO" id="GO:0004521">
    <property type="term" value="F:RNA endonuclease activity"/>
    <property type="evidence" value="ECO:0007669"/>
    <property type="project" value="InterPro"/>
</dbReference>
<dbReference type="EC" id="3.1.-.-" evidence="9"/>
<dbReference type="InterPro" id="IPR021127">
    <property type="entry name" value="CRISPR_associated_Cas2"/>
</dbReference>
<protein>
    <recommendedName>
        <fullName evidence="9">CRISPR-associated endoribonuclease Cas2</fullName>
        <ecNumber evidence="9">3.1.-.-</ecNumber>
    </recommendedName>
</protein>
<evidence type="ECO:0000256" key="2">
    <source>
        <dbReference type="ARBA" id="ARBA00009959"/>
    </source>
</evidence>